<evidence type="ECO:0000256" key="1">
    <source>
        <dbReference type="SAM" id="Phobius"/>
    </source>
</evidence>
<dbReference type="OrthoDB" id="118637at2"/>
<feature type="transmembrane region" description="Helical" evidence="1">
    <location>
        <begin position="119"/>
        <end position="139"/>
    </location>
</feature>
<dbReference type="RefSeq" id="WP_021068975.1">
    <property type="nucleotide sequence ID" value="NZ_ATDL01000004.1"/>
</dbReference>
<feature type="transmembrane region" description="Helical" evidence="1">
    <location>
        <begin position="60"/>
        <end position="80"/>
    </location>
</feature>
<dbReference type="SUPFAM" id="SSF55961">
    <property type="entry name" value="Bet v1-like"/>
    <property type="match status" value="1"/>
</dbReference>
<dbReference type="Proteomes" id="UP000016584">
    <property type="component" value="Unassembled WGS sequence"/>
</dbReference>
<feature type="transmembrane region" description="Helical" evidence="1">
    <location>
        <begin position="36"/>
        <end position="53"/>
    </location>
</feature>
<feature type="transmembrane region" description="Helical" evidence="1">
    <location>
        <begin position="86"/>
        <end position="107"/>
    </location>
</feature>
<evidence type="ECO:0008006" key="4">
    <source>
        <dbReference type="Google" id="ProtNLM"/>
    </source>
</evidence>
<sequence length="309" mass="34799">MDKILKDRSFRLSIILTALFFGTGIFFLFIGTAPLGWALFIVLPIVLGVAIGAMPNAKYIVWGAIGSAAIILTALVIPGLSGLLCIVMTLPLVLPLIFAGYIIAHLIKRYRHIRGTDRLRVLLLPLLPFLIAAPVEQYLTADKDEVIEVATTQIFDYTPEQVYDAVKSVDTLDADKPYLMYFDLPIPTKCVLEKEEVGGLRTCYFKAGKSSANDFGSGTIVERITALERGKVLKMDVIDYKLVGRSWLGFKEAIYYFDKVGEDKCKLTRITTYTSVLKPRFYWEPLEKLGIRQEHDYVFNNLLKDLTKR</sequence>
<evidence type="ECO:0000313" key="2">
    <source>
        <dbReference type="EMBL" id="ERJ60878.1"/>
    </source>
</evidence>
<dbReference type="STRING" id="1346330.M472_19165"/>
<keyword evidence="3" id="KW-1185">Reference proteome</keyword>
<dbReference type="PATRIC" id="fig|1346330.5.peg.796"/>
<comment type="caution">
    <text evidence="2">The sequence shown here is derived from an EMBL/GenBank/DDBJ whole genome shotgun (WGS) entry which is preliminary data.</text>
</comment>
<organism evidence="2 3">
    <name type="scientific">Sphingobacterium paucimobilis HER1398</name>
    <dbReference type="NCBI Taxonomy" id="1346330"/>
    <lineage>
        <taxon>Bacteria</taxon>
        <taxon>Pseudomonadati</taxon>
        <taxon>Bacteroidota</taxon>
        <taxon>Sphingobacteriia</taxon>
        <taxon>Sphingobacteriales</taxon>
        <taxon>Sphingobacteriaceae</taxon>
        <taxon>Sphingobacterium</taxon>
    </lineage>
</organism>
<gene>
    <name evidence="2" type="ORF">M472_19165</name>
</gene>
<evidence type="ECO:0000313" key="3">
    <source>
        <dbReference type="Proteomes" id="UP000016584"/>
    </source>
</evidence>
<reference evidence="2 3" key="1">
    <citation type="journal article" date="2013" name="Genome Announc.">
        <title>The Draft Genome Sequence of Sphingomonas paucimobilis Strain HER1398 (Proteobacteria), Host to the Giant PAU Phage, Indicates That It Is a Member of the Genus Sphingobacterium (Bacteroidetes).</title>
        <authorList>
            <person name="White R.A.III."/>
            <person name="Suttle C.A."/>
        </authorList>
    </citation>
    <scope>NUCLEOTIDE SEQUENCE [LARGE SCALE GENOMIC DNA]</scope>
    <source>
        <strain evidence="2 3">HER1398</strain>
    </source>
</reference>
<feature type="transmembrane region" description="Helical" evidence="1">
    <location>
        <begin position="12"/>
        <end position="30"/>
    </location>
</feature>
<proteinExistence type="predicted"/>
<accession>U2JDX0</accession>
<name>U2JDX0_9SPHI</name>
<keyword evidence="1" id="KW-0472">Membrane</keyword>
<dbReference type="EMBL" id="ATDL01000004">
    <property type="protein sequence ID" value="ERJ60878.1"/>
    <property type="molecule type" value="Genomic_DNA"/>
</dbReference>
<dbReference type="eggNOG" id="ENOG502ZAYX">
    <property type="taxonomic scope" value="Bacteria"/>
</dbReference>
<dbReference type="AlphaFoldDB" id="U2JDX0"/>
<keyword evidence="1" id="KW-0812">Transmembrane</keyword>
<protein>
    <recommendedName>
        <fullName evidence="4">Polyketide cyclase</fullName>
    </recommendedName>
</protein>
<keyword evidence="1" id="KW-1133">Transmembrane helix</keyword>